<name>A0A6N2BW17_SOLCI</name>
<feature type="compositionally biased region" description="Low complexity" evidence="1">
    <location>
        <begin position="13"/>
        <end position="26"/>
    </location>
</feature>
<feature type="region of interest" description="Disordered" evidence="1">
    <location>
        <begin position="1"/>
        <end position="56"/>
    </location>
</feature>
<protein>
    <submittedName>
        <fullName evidence="2">Uncharacterized protein</fullName>
    </submittedName>
</protein>
<feature type="region of interest" description="Disordered" evidence="1">
    <location>
        <begin position="91"/>
        <end position="110"/>
    </location>
</feature>
<gene>
    <name evidence="2" type="ORF">EJD97_004982</name>
</gene>
<reference evidence="2" key="1">
    <citation type="submission" date="2019-05" db="EMBL/GenBank/DDBJ databases">
        <title>The de novo reference genome and transcriptome assemblies of the wild tomato species Solanum chilense.</title>
        <authorList>
            <person name="Stam R."/>
            <person name="Nosenko T."/>
            <person name="Hoerger A.C."/>
            <person name="Stephan W."/>
            <person name="Seidel M.A."/>
            <person name="Kuhn J.M.M."/>
            <person name="Haberer G."/>
            <person name="Tellier A."/>
        </authorList>
    </citation>
    <scope>NUCLEOTIDE SEQUENCE</scope>
    <source>
        <tissue evidence="2">Mature leaves</tissue>
    </source>
</reference>
<sequence>MDTGRSEMEHNQPRQQGVQTQQQGIQDEWQTQRRSKNNQHVRFNNDKTVSHQQQSQTGMISIPTKNTYIDLETQDHTIVGDRRDQNKHYQHDQSHKYAEGTHVQKEKRNKQSRVEIQVTMDPQAAYHHENLNKAGIDSMLPSPAIPYSDNVGIADGGEVGRGQVDIRSQHVNYDKGKNKAVEQGTYSSVEKEPHDKNIVNVPQHINAKNNNKNQYTTGNDPIDPQRDENFDEYREPDSEDEYDVDTQSLGEGIEPGEEFNTSDHIHKGHLLQSSNVDEIRDVTSKQGMSPRGRKLVKQNKLTSTSKPNTSARSRGI</sequence>
<organism evidence="2">
    <name type="scientific">Solanum chilense</name>
    <name type="common">Tomato</name>
    <name type="synonym">Lycopersicon chilense</name>
    <dbReference type="NCBI Taxonomy" id="4083"/>
    <lineage>
        <taxon>Eukaryota</taxon>
        <taxon>Viridiplantae</taxon>
        <taxon>Streptophyta</taxon>
        <taxon>Embryophyta</taxon>
        <taxon>Tracheophyta</taxon>
        <taxon>Spermatophyta</taxon>
        <taxon>Magnoliopsida</taxon>
        <taxon>eudicotyledons</taxon>
        <taxon>Gunneridae</taxon>
        <taxon>Pentapetalae</taxon>
        <taxon>asterids</taxon>
        <taxon>lamiids</taxon>
        <taxon>Solanales</taxon>
        <taxon>Solanaceae</taxon>
        <taxon>Solanoideae</taxon>
        <taxon>Solaneae</taxon>
        <taxon>Solanum</taxon>
        <taxon>Solanum subgen. Lycopersicon</taxon>
    </lineage>
</organism>
<evidence type="ECO:0000313" key="2">
    <source>
        <dbReference type="EMBL" id="TMW97790.1"/>
    </source>
</evidence>
<dbReference type="AlphaFoldDB" id="A0A6N2BW17"/>
<feature type="compositionally biased region" description="Basic and acidic residues" evidence="1">
    <location>
        <begin position="91"/>
        <end position="106"/>
    </location>
</feature>
<evidence type="ECO:0000256" key="1">
    <source>
        <dbReference type="SAM" id="MobiDB-lite"/>
    </source>
</evidence>
<proteinExistence type="predicted"/>
<dbReference type="EMBL" id="RXGB01001723">
    <property type="protein sequence ID" value="TMW97790.1"/>
    <property type="molecule type" value="Genomic_DNA"/>
</dbReference>
<comment type="caution">
    <text evidence="2">The sequence shown here is derived from an EMBL/GenBank/DDBJ whole genome shotgun (WGS) entry which is preliminary data.</text>
</comment>
<feature type="compositionally biased region" description="Polar residues" evidence="1">
    <location>
        <begin position="206"/>
        <end position="219"/>
    </location>
</feature>
<feature type="compositionally biased region" description="Polar residues" evidence="1">
    <location>
        <begin position="299"/>
        <end position="316"/>
    </location>
</feature>
<feature type="compositionally biased region" description="Basic and acidic residues" evidence="1">
    <location>
        <begin position="223"/>
        <end position="236"/>
    </location>
</feature>
<feature type="compositionally biased region" description="Basic and acidic residues" evidence="1">
    <location>
        <begin position="1"/>
        <end position="12"/>
    </location>
</feature>
<accession>A0A6N2BW17</accession>
<feature type="region of interest" description="Disordered" evidence="1">
    <location>
        <begin position="204"/>
        <end position="316"/>
    </location>
</feature>